<evidence type="ECO:0008006" key="5">
    <source>
        <dbReference type="Google" id="ProtNLM"/>
    </source>
</evidence>
<protein>
    <recommendedName>
        <fullName evidence="5">Phytanoyl-CoA dioxygenase</fullName>
    </recommendedName>
</protein>
<comment type="cofactor">
    <cofactor evidence="1">
        <name>Fe cation</name>
        <dbReference type="ChEBI" id="CHEBI:24875"/>
    </cofactor>
</comment>
<dbReference type="SUPFAM" id="SSF51197">
    <property type="entry name" value="Clavaminate synthase-like"/>
    <property type="match status" value="1"/>
</dbReference>
<dbReference type="AlphaFoldDB" id="A0A8J4C5L3"/>
<dbReference type="Proteomes" id="UP000722791">
    <property type="component" value="Unassembled WGS sequence"/>
</dbReference>
<comment type="caution">
    <text evidence="2">The sequence shown here is derived from an EMBL/GenBank/DDBJ whole genome shotgun (WGS) entry which is preliminary data.</text>
</comment>
<dbReference type="Pfam" id="PF05721">
    <property type="entry name" value="PhyH"/>
    <property type="match status" value="1"/>
</dbReference>
<dbReference type="PANTHER" id="PTHR20883">
    <property type="entry name" value="PHYTANOYL-COA DIOXYGENASE DOMAIN CONTAINING 1"/>
    <property type="match status" value="1"/>
</dbReference>
<evidence type="ECO:0000313" key="2">
    <source>
        <dbReference type="EMBL" id="GIL75969.1"/>
    </source>
</evidence>
<evidence type="ECO:0000313" key="4">
    <source>
        <dbReference type="Proteomes" id="UP000747110"/>
    </source>
</evidence>
<dbReference type="Proteomes" id="UP000747110">
    <property type="component" value="Unassembled WGS sequence"/>
</dbReference>
<name>A0A8J4C5L3_9CHLO</name>
<dbReference type="EMBL" id="BNCP01000008">
    <property type="protein sequence ID" value="GIL75969.1"/>
    <property type="molecule type" value="Genomic_DNA"/>
</dbReference>
<evidence type="ECO:0000313" key="3">
    <source>
        <dbReference type="EMBL" id="GIM00687.1"/>
    </source>
</evidence>
<dbReference type="InterPro" id="IPR008775">
    <property type="entry name" value="Phytyl_CoA_dOase-like"/>
</dbReference>
<reference evidence="2" key="1">
    <citation type="journal article" date="2021" name="Proc. Natl. Acad. Sci. U.S.A.">
        <title>Three genomes in the algal genus Volvox reveal the fate of a haploid sex-determining region after a transition to homothallism.</title>
        <authorList>
            <person name="Yamamoto K."/>
            <person name="Hamaji T."/>
            <person name="Kawai-Toyooka H."/>
            <person name="Matsuzaki R."/>
            <person name="Takahashi F."/>
            <person name="Nishimura Y."/>
            <person name="Kawachi M."/>
            <person name="Noguchi H."/>
            <person name="Minakuchi Y."/>
            <person name="Umen J.G."/>
            <person name="Toyoda A."/>
            <person name="Nozaki H."/>
        </authorList>
    </citation>
    <scope>NUCLEOTIDE SEQUENCE</scope>
    <source>
        <strain evidence="3">NIES-3785</strain>
        <strain evidence="2">NIES-3786</strain>
    </source>
</reference>
<sequence length="490" mass="53696">MNTVSGLNSLARAQGSRLCCCPLRTLQEQGKYHTLGSLRPRIRTPKQESVLHGTIRHRGTALYSLAPHHVPSQHDLQCQDEQYDVPLQVEYSGPRSPPSNRAVVAAAAATRRIKSRWIQLGLENPFVSNIAGPISAPSAPAPATATAVPRSVTRVRHSAVPPAPKPATSSTNLSDSVLLRFERDGFVVTRRLMPADQLTSLRAACEGEVSARRLESLRHRVRVLCPGVDPAILTSEMEMREALQKHATDDLGFLQFFNLHRTNPAVCRVALGPELAAVASQLLAARRVRVYQDCLFLKEPGFAETNWHSDLRMAPLDTNDFVTAWIPLRPVRGVRGGSSSKSPPDSGLMFAAGSHRDFALPFWHNMDGRDLSDRGYTMKDTGPMEVGDVSWHHGWTLHCAAPQPMGTPPRLALTVAFFADGARLLARHSDPTVRPELLHDEDAESYASWLGQLIKGKGRDGAFARHKLLPVVWPLDASEAGNFPLCDGPL</sequence>
<dbReference type="OrthoDB" id="445007at2759"/>
<proteinExistence type="predicted"/>
<dbReference type="EMBL" id="BNCQ01000008">
    <property type="protein sequence ID" value="GIM00687.1"/>
    <property type="molecule type" value="Genomic_DNA"/>
</dbReference>
<keyword evidence="4" id="KW-1185">Reference proteome</keyword>
<organism evidence="2 4">
    <name type="scientific">Volvox reticuliferus</name>
    <dbReference type="NCBI Taxonomy" id="1737510"/>
    <lineage>
        <taxon>Eukaryota</taxon>
        <taxon>Viridiplantae</taxon>
        <taxon>Chlorophyta</taxon>
        <taxon>core chlorophytes</taxon>
        <taxon>Chlorophyceae</taxon>
        <taxon>CS clade</taxon>
        <taxon>Chlamydomonadales</taxon>
        <taxon>Volvocaceae</taxon>
        <taxon>Volvox</taxon>
    </lineage>
</organism>
<dbReference type="Gene3D" id="2.60.120.620">
    <property type="entry name" value="q2cbj1_9rhob like domain"/>
    <property type="match status" value="1"/>
</dbReference>
<dbReference type="PANTHER" id="PTHR20883:SF49">
    <property type="entry name" value="PHYTANOYL-COA DIOXYGENASE"/>
    <property type="match status" value="1"/>
</dbReference>
<accession>A0A8J4C5L3</accession>
<evidence type="ECO:0000256" key="1">
    <source>
        <dbReference type="ARBA" id="ARBA00001962"/>
    </source>
</evidence>
<gene>
    <name evidence="2" type="ORF">Vretifemale_5658</name>
    <name evidence="3" type="ORF">Vretimale_5627</name>
</gene>